<organism evidence="1 2">
    <name type="scientific">Dallia pectoralis</name>
    <name type="common">Alaska blackfish</name>
    <dbReference type="NCBI Taxonomy" id="75939"/>
    <lineage>
        <taxon>Eukaryota</taxon>
        <taxon>Metazoa</taxon>
        <taxon>Chordata</taxon>
        <taxon>Craniata</taxon>
        <taxon>Vertebrata</taxon>
        <taxon>Euteleostomi</taxon>
        <taxon>Actinopterygii</taxon>
        <taxon>Neopterygii</taxon>
        <taxon>Teleostei</taxon>
        <taxon>Protacanthopterygii</taxon>
        <taxon>Esociformes</taxon>
        <taxon>Umbridae</taxon>
        <taxon>Dallia</taxon>
    </lineage>
</organism>
<evidence type="ECO:0000313" key="1">
    <source>
        <dbReference type="EMBL" id="KAJ7990143.1"/>
    </source>
</evidence>
<dbReference type="EMBL" id="CM055755">
    <property type="protein sequence ID" value="KAJ7990143.1"/>
    <property type="molecule type" value="Genomic_DNA"/>
</dbReference>
<sequence>MERPGGEEQNSGADSSVMGQCLLTYLLLLASASGDLHSPFSRNLSFRPHSPQLRILRFYSEGLCGSHVDLPPPGLHTDPVSLDLPAPPLAPSRLTLCPVSWSLDSSSWFPVGPTVVLIPGRRTVGSTPSWVWEMAGKFLEAGLVNVLLADWLLPPDEGITEGARQVGERLAQAIQTLLKQHSLTPELFHLVGFGVGAHVAGIAGACLEGAVGRITGLDPFSPQFSEADSRLSLDYTDAQYVDVIHTNFNANEPIAALGVSRQLGHVDFYIGRGHLLPGCPQALMKREQYILCSHQWAYRLFTSSIGSSCPLTAIPCLGIESYRRAQCTSCHHPGLNTCPQLGYNISWLPPDRPIGFEPLTAILDIAAKEPFCLTPFLLEVHLGGNISLDAQVFVQVNGATEKTPVMLVSGPSPLRFDPNRSYEFMVSVRHRVKDFRTMSLEFNSQRLLYLQWRMRNIQISHLVLTQLPRHTGLVVYSSSTLTAVENQRVEVPLQKVTPREG</sequence>
<gene>
    <name evidence="1" type="ORF">DPEC_G00297270</name>
</gene>
<protein>
    <submittedName>
        <fullName evidence="1">Uncharacterized protein</fullName>
    </submittedName>
</protein>
<proteinExistence type="predicted"/>
<evidence type="ECO:0000313" key="2">
    <source>
        <dbReference type="Proteomes" id="UP001157502"/>
    </source>
</evidence>
<reference evidence="1" key="1">
    <citation type="submission" date="2021-05" db="EMBL/GenBank/DDBJ databases">
        <authorList>
            <person name="Pan Q."/>
            <person name="Jouanno E."/>
            <person name="Zahm M."/>
            <person name="Klopp C."/>
            <person name="Cabau C."/>
            <person name="Louis A."/>
            <person name="Berthelot C."/>
            <person name="Parey E."/>
            <person name="Roest Crollius H."/>
            <person name="Montfort J."/>
            <person name="Robinson-Rechavi M."/>
            <person name="Bouchez O."/>
            <person name="Lampietro C."/>
            <person name="Lopez Roques C."/>
            <person name="Donnadieu C."/>
            <person name="Postlethwait J."/>
            <person name="Bobe J."/>
            <person name="Dillon D."/>
            <person name="Chandos A."/>
            <person name="von Hippel F."/>
            <person name="Guiguen Y."/>
        </authorList>
    </citation>
    <scope>NUCLEOTIDE SEQUENCE</scope>
    <source>
        <strain evidence="1">YG-Jan2019</strain>
    </source>
</reference>
<keyword evidence="2" id="KW-1185">Reference proteome</keyword>
<name>A0ACC2FFG5_DALPE</name>
<comment type="caution">
    <text evidence="1">The sequence shown here is derived from an EMBL/GenBank/DDBJ whole genome shotgun (WGS) entry which is preliminary data.</text>
</comment>
<dbReference type="Proteomes" id="UP001157502">
    <property type="component" value="Chromosome 28"/>
</dbReference>
<accession>A0ACC2FFG5</accession>